<protein>
    <submittedName>
        <fullName evidence="1">Uncharacterized protein</fullName>
    </submittedName>
</protein>
<proteinExistence type="predicted"/>
<organism evidence="1 2">
    <name type="scientific">Candidatus Regiella insecticola</name>
    <dbReference type="NCBI Taxonomy" id="138073"/>
    <lineage>
        <taxon>Bacteria</taxon>
        <taxon>Pseudomonadati</taxon>
        <taxon>Pseudomonadota</taxon>
        <taxon>Gammaproteobacteria</taxon>
        <taxon>Enterobacterales</taxon>
        <taxon>Enterobacteriaceae</taxon>
        <taxon>aphid secondary symbionts</taxon>
        <taxon>Candidatus Regiella</taxon>
    </lineage>
</organism>
<reference evidence="1 2" key="1">
    <citation type="submission" date="2020-06" db="EMBL/GenBank/DDBJ databases">
        <title>The genome sequence of Candidatus Regiella insecticola strain Tut.</title>
        <authorList>
            <person name="Nikoh N."/>
            <person name="Tsuchida T."/>
            <person name="Koga R."/>
            <person name="Oshima K."/>
            <person name="Hattori M."/>
            <person name="Fukatsu T."/>
        </authorList>
    </citation>
    <scope>NUCLEOTIDE SEQUENCE [LARGE SCALE GENOMIC DNA]</scope>
    <source>
        <strain evidence="1 2">Tut</strain>
    </source>
</reference>
<evidence type="ECO:0000313" key="2">
    <source>
        <dbReference type="Proteomes" id="UP000504714"/>
    </source>
</evidence>
<name>A0A6L2ZQF2_9ENTR</name>
<gene>
    <name evidence="1" type="ORF">RINTU1_22980</name>
</gene>
<sequence>MKRVKCNAEICNKAFQTLPLYIGGIPFRSNDGNNKNIFSLTK</sequence>
<dbReference type="AlphaFoldDB" id="A0A6L2ZQF2"/>
<accession>A0A6L2ZQF2</accession>
<comment type="caution">
    <text evidence="1">The sequence shown here is derived from an EMBL/GenBank/DDBJ whole genome shotgun (WGS) entry which is preliminary data.</text>
</comment>
<dbReference type="Proteomes" id="UP000504714">
    <property type="component" value="Unassembled WGS sequence"/>
</dbReference>
<evidence type="ECO:0000313" key="1">
    <source>
        <dbReference type="EMBL" id="GFN46605.1"/>
    </source>
</evidence>
<dbReference type="EMBL" id="BLXO01000004">
    <property type="protein sequence ID" value="GFN46605.1"/>
    <property type="molecule type" value="Genomic_DNA"/>
</dbReference>